<keyword evidence="5" id="KW-1185">Reference proteome</keyword>
<organism evidence="4 5">
    <name type="scientific">Fibrella rubiginis</name>
    <dbReference type="NCBI Taxonomy" id="2817060"/>
    <lineage>
        <taxon>Bacteria</taxon>
        <taxon>Pseudomonadati</taxon>
        <taxon>Bacteroidota</taxon>
        <taxon>Cytophagia</taxon>
        <taxon>Cytophagales</taxon>
        <taxon>Spirosomataceae</taxon>
        <taxon>Fibrella</taxon>
    </lineage>
</organism>
<dbReference type="PANTHER" id="PTHR43265">
    <property type="entry name" value="ESTERASE ESTD"/>
    <property type="match status" value="1"/>
</dbReference>
<feature type="transmembrane region" description="Helical" evidence="1">
    <location>
        <begin position="164"/>
        <end position="183"/>
    </location>
</feature>
<comment type="caution">
    <text evidence="4">The sequence shown here is derived from an EMBL/GenBank/DDBJ whole genome shotgun (WGS) entry which is preliminary data.</text>
</comment>
<evidence type="ECO:0000256" key="1">
    <source>
        <dbReference type="SAM" id="Phobius"/>
    </source>
</evidence>
<dbReference type="RefSeq" id="WP_207367445.1">
    <property type="nucleotide sequence ID" value="NZ_JAFMYV010000018.1"/>
</dbReference>
<keyword evidence="1" id="KW-0472">Membrane</keyword>
<dbReference type="Pfam" id="PF07853">
    <property type="entry name" value="DUF1648"/>
    <property type="match status" value="1"/>
</dbReference>
<dbReference type="Gene3D" id="3.40.50.1820">
    <property type="entry name" value="alpha/beta hydrolase"/>
    <property type="match status" value="1"/>
</dbReference>
<evidence type="ECO:0000259" key="3">
    <source>
        <dbReference type="Pfam" id="PF12146"/>
    </source>
</evidence>
<feature type="transmembrane region" description="Helical" evidence="1">
    <location>
        <begin position="189"/>
        <end position="208"/>
    </location>
</feature>
<dbReference type="InterPro" id="IPR025962">
    <property type="entry name" value="SdpI/YhfL"/>
</dbReference>
<evidence type="ECO:0000259" key="2">
    <source>
        <dbReference type="Pfam" id="PF07853"/>
    </source>
</evidence>
<dbReference type="InterPro" id="IPR022742">
    <property type="entry name" value="Hydrolase_4"/>
</dbReference>
<dbReference type="Pfam" id="PF13630">
    <property type="entry name" value="SdpI"/>
    <property type="match status" value="1"/>
</dbReference>
<dbReference type="InterPro" id="IPR012867">
    <property type="entry name" value="DUF1648"/>
</dbReference>
<protein>
    <submittedName>
        <fullName evidence="4">Alpha/beta fold hydrolase</fullName>
    </submittedName>
</protein>
<dbReference type="EMBL" id="JAFMYV010000018">
    <property type="protein sequence ID" value="MBO0939917.1"/>
    <property type="molecule type" value="Genomic_DNA"/>
</dbReference>
<sequence>MSTTTRSREALLIGLCLVPLLYLASIWNSLPPEVPTHFDTHGQPNGYSSRKGFFFLIAIISLLQYPLLRALPHVDPNKKLGGASYERIRLIITLFFALLATLLVYLAHTKMTGGLLTTLLLSTMSLLMAALGNVILTVPQNYFVGIRTPWTLASEANWRKTHRLGGRLWLVGGLVAFVAMLVLPDSWKFPVFMAIVGLLTMIPVGYSYNLFRKGLATVAILLLSVGTSAWAQTEETLRYAITQPANVSLTLEGTLTLPPGARKPVPVVMLIAGSGPTDRNSNSAIPGYDSINTFRQLAEQLASQGVAVFRYDKRGTGTNRAAFIAQMQQLQRSVFDDAVADAVGFIRQLQADKRFSRVIVAGHSEGSLVGMLAARQAKASGFISIAGAGQNIAEVIKTQFRASGAAAPLVDKSIAGIDSLKSGFTVRTLPLMPVPPSQQGYLTNWMKYDPAVEIKAFAGPVLIIQGKRDIQVAVSEAELLKKARPDAKLALFDSMSHILKEAPTDRAANLATYKNAKLTLIPGVADVMAAFAKGK</sequence>
<proteinExistence type="predicted"/>
<feature type="transmembrane region" description="Helical" evidence="1">
    <location>
        <begin position="12"/>
        <end position="30"/>
    </location>
</feature>
<accession>A0A939GNW0</accession>
<keyword evidence="1" id="KW-1133">Transmembrane helix</keyword>
<feature type="domain" description="DUF1648" evidence="2">
    <location>
        <begin position="15"/>
        <end position="60"/>
    </location>
</feature>
<dbReference type="InterPro" id="IPR029058">
    <property type="entry name" value="AB_hydrolase_fold"/>
</dbReference>
<dbReference type="Pfam" id="PF12146">
    <property type="entry name" value="Hydrolase_4"/>
    <property type="match status" value="1"/>
</dbReference>
<dbReference type="GO" id="GO:0052689">
    <property type="term" value="F:carboxylic ester hydrolase activity"/>
    <property type="evidence" value="ECO:0007669"/>
    <property type="project" value="TreeGrafter"/>
</dbReference>
<feature type="domain" description="Serine aminopeptidase S33" evidence="3">
    <location>
        <begin position="289"/>
        <end position="394"/>
    </location>
</feature>
<name>A0A939GNW0_9BACT</name>
<dbReference type="SUPFAM" id="SSF53474">
    <property type="entry name" value="alpha/beta-Hydrolases"/>
    <property type="match status" value="1"/>
</dbReference>
<dbReference type="AlphaFoldDB" id="A0A939GNW0"/>
<keyword evidence="4" id="KW-0378">Hydrolase</keyword>
<evidence type="ECO:0000313" key="5">
    <source>
        <dbReference type="Proteomes" id="UP000664034"/>
    </source>
</evidence>
<keyword evidence="1" id="KW-0812">Transmembrane</keyword>
<feature type="transmembrane region" description="Helical" evidence="1">
    <location>
        <begin position="50"/>
        <end position="68"/>
    </location>
</feature>
<dbReference type="InterPro" id="IPR053145">
    <property type="entry name" value="AB_hydrolase_Est10"/>
</dbReference>
<dbReference type="Proteomes" id="UP000664034">
    <property type="component" value="Unassembled WGS sequence"/>
</dbReference>
<dbReference type="PANTHER" id="PTHR43265:SF1">
    <property type="entry name" value="ESTERASE ESTD"/>
    <property type="match status" value="1"/>
</dbReference>
<gene>
    <name evidence="4" type="ORF">J2I47_25450</name>
</gene>
<feature type="transmembrane region" description="Helical" evidence="1">
    <location>
        <begin position="119"/>
        <end position="143"/>
    </location>
</feature>
<evidence type="ECO:0000313" key="4">
    <source>
        <dbReference type="EMBL" id="MBO0939917.1"/>
    </source>
</evidence>
<reference evidence="4" key="1">
    <citation type="submission" date="2021-03" db="EMBL/GenBank/DDBJ databases">
        <title>Fibrella sp. HMF5335 genome sequencing and assembly.</title>
        <authorList>
            <person name="Kang H."/>
            <person name="Kim H."/>
            <person name="Bae S."/>
            <person name="Joh K."/>
        </authorList>
    </citation>
    <scope>NUCLEOTIDE SEQUENCE</scope>
    <source>
        <strain evidence="4">HMF5335</strain>
    </source>
</reference>
<feature type="transmembrane region" description="Helical" evidence="1">
    <location>
        <begin position="88"/>
        <end position="107"/>
    </location>
</feature>